<evidence type="ECO:0000313" key="3">
    <source>
        <dbReference type="Proteomes" id="UP001152885"/>
    </source>
</evidence>
<feature type="compositionally biased region" description="Acidic residues" evidence="1">
    <location>
        <begin position="466"/>
        <end position="477"/>
    </location>
</feature>
<dbReference type="Gene3D" id="1.10.10.60">
    <property type="entry name" value="Homeodomain-like"/>
    <property type="match status" value="1"/>
</dbReference>
<dbReference type="PANTHER" id="PTHR28079:SF1">
    <property type="entry name" value="RNA POLYMERASE I-SPECIFIC TRANSCRIPTION INITIATION FACTOR RRN5"/>
    <property type="match status" value="1"/>
</dbReference>
<feature type="region of interest" description="Disordered" evidence="1">
    <location>
        <begin position="581"/>
        <end position="799"/>
    </location>
</feature>
<sequence>MINEKRKLSSNNDSGTKTKKLKINGNKTQLQKTISKKQVVENEESNNSDVETSSSSSSSNSSDSSESSEESSSNSSSEVSESESGSSDDSDKHLKVNNSKSKENPMAIKNSKNLTNSSTSSSTDSSSKSSSSSESKSSSSSSESESSSSSSKSESSSSSSKSESSSSSSKSESSSSSSKSESSSSSSKSESSSSEDEEESESSSSDEEDSGSASEEKENEEKEENGSKTNATSLAKPIKQNALDKSTEMSTDTLGTKTATEPKQKSSSSSSSEAEISSSEESESSSEEQEEENDSNTNATNLKSIIQNDFYKSTTTPAKAETKERESSSSNSSESERSSSDEESESSSEEEEENESNPNTINLANSAKENKLDKLTAIPITTTIIDSKQGNSLSSSSESESSSSDEESESSNEEEEEEENDLNTNAVKSKKQRVLNKSTTAPTITITNEQENSSPSSSESQRSSSEEEEEVEDQEEDQGVRIPEPYHEEDGSSFEYVPTSSSESSSELESEAENRSTSRKALQFEEKSTSRKALQSEDKSPSRETSYFKLKTQQHRLESKIQNNTLAKEFSFLNSFLNELESSEKDKDSNDKSELSPVQPKIHIQPQHLEAEIPNNIQENEFSSLYKHLSDSELNEKNNDSNHNNEPTPELNQMKTVDSAPHSDTSPKESSNDSDLSSIESSSDSHHVETTSESSDESSTESESEETTQIGSKSISESSSDSKNKNTTKTSLESSAQRECRNTLKRSLMEIQPTPQNGTLKNENNSTTPNPELRSEEEDSSEYSDVQDEPPRKKPKRPSLASILENFSSDSESEHTDKEFVKDLDYFLSDKELSTPLLDNYKTIYNQYLQEVLTPPSTSNLTASKVTISGLIYPNISYLPGIQWTALEKEQFFFALSRHSIHDIESIKEALPEKSEFEIITYYNVLKSGLNKWKPNKLLMKNSELPIAYEMSKDYIELEQKIADLIPDPKPHNRPFNDEDELLNFDNLSIITEVEIKNGMKSLMTEMAKFITRKIMLNLTHLDGMRIQKTDVLKSIRGLHYKDPDWKFDQIKLIQKIRDDNGLTTGTIGPDRIGSYFAVPPFHNILNDEDVEIFTEDKLIYYENKWLNYEDIQASKMYEMGLVSLLSPELQSLWYLEPMKNPPEFKGSYKARLKKYDYNFASYNDAKKPN</sequence>
<dbReference type="InterPro" id="IPR039601">
    <property type="entry name" value="Rrn5"/>
</dbReference>
<feature type="compositionally biased region" description="Polar residues" evidence="1">
    <location>
        <begin position="753"/>
        <end position="770"/>
    </location>
</feature>
<feature type="compositionally biased region" description="Low complexity" evidence="1">
    <location>
        <begin position="673"/>
        <end position="682"/>
    </location>
</feature>
<feature type="compositionally biased region" description="Acidic residues" evidence="1">
    <location>
        <begin position="775"/>
        <end position="788"/>
    </location>
</feature>
<feature type="compositionally biased region" description="Basic and acidic residues" evidence="1">
    <location>
        <begin position="512"/>
        <end position="542"/>
    </location>
</feature>
<feature type="compositionally biased region" description="Low complexity" evidence="1">
    <location>
        <begin position="449"/>
        <end position="463"/>
    </location>
</feature>
<dbReference type="GO" id="GO:0006361">
    <property type="term" value="P:transcription initiation at RNA polymerase I promoter"/>
    <property type="evidence" value="ECO:0007669"/>
    <property type="project" value="TreeGrafter"/>
</dbReference>
<feature type="compositionally biased region" description="Low complexity" evidence="1">
    <location>
        <begin position="391"/>
        <end position="402"/>
    </location>
</feature>
<dbReference type="InterPro" id="IPR009057">
    <property type="entry name" value="Homeodomain-like_sf"/>
</dbReference>
<feature type="compositionally biased region" description="Basic and acidic residues" evidence="1">
    <location>
        <begin position="628"/>
        <end position="640"/>
    </location>
</feature>
<feature type="compositionally biased region" description="Acidic residues" evidence="1">
    <location>
        <begin position="403"/>
        <end position="421"/>
    </location>
</feature>
<keyword evidence="3" id="KW-1185">Reference proteome</keyword>
<feature type="compositionally biased region" description="Acidic residues" evidence="1">
    <location>
        <begin position="341"/>
        <end position="355"/>
    </location>
</feature>
<feature type="compositionally biased region" description="Polar residues" evidence="1">
    <location>
        <begin position="379"/>
        <end position="390"/>
    </location>
</feature>
<feature type="compositionally biased region" description="Basic and acidic residues" evidence="1">
    <location>
        <begin position="214"/>
        <end position="226"/>
    </location>
</feature>
<dbReference type="GO" id="GO:0000182">
    <property type="term" value="F:rDNA binding"/>
    <property type="evidence" value="ECO:0007669"/>
    <property type="project" value="TreeGrafter"/>
</dbReference>
<dbReference type="GO" id="GO:0042790">
    <property type="term" value="P:nucleolar large rRNA transcription by RNA polymerase I"/>
    <property type="evidence" value="ECO:0007669"/>
    <property type="project" value="InterPro"/>
</dbReference>
<protein>
    <recommendedName>
        <fullName evidence="4">Myb-like domain-containing protein</fullName>
    </recommendedName>
</protein>
<dbReference type="SUPFAM" id="SSF46689">
    <property type="entry name" value="Homeodomain-like"/>
    <property type="match status" value="1"/>
</dbReference>
<evidence type="ECO:0000256" key="1">
    <source>
        <dbReference type="SAM" id="MobiDB-lite"/>
    </source>
</evidence>
<feature type="region of interest" description="Disordered" evidence="1">
    <location>
        <begin position="1"/>
        <end position="548"/>
    </location>
</feature>
<dbReference type="OrthoDB" id="2240312at2759"/>
<feature type="compositionally biased region" description="Basic and acidic residues" evidence="1">
    <location>
        <begin position="582"/>
        <end position="594"/>
    </location>
</feature>
<dbReference type="AlphaFoldDB" id="A0A9W4U1A7"/>
<dbReference type="EMBL" id="CANTUO010000006">
    <property type="protein sequence ID" value="CAI5760331.1"/>
    <property type="molecule type" value="Genomic_DNA"/>
</dbReference>
<feature type="compositionally biased region" description="Acidic residues" evidence="1">
    <location>
        <begin position="193"/>
        <end position="210"/>
    </location>
</feature>
<organism evidence="2 3">
    <name type="scientific">Candida verbasci</name>
    <dbReference type="NCBI Taxonomy" id="1227364"/>
    <lineage>
        <taxon>Eukaryota</taxon>
        <taxon>Fungi</taxon>
        <taxon>Dikarya</taxon>
        <taxon>Ascomycota</taxon>
        <taxon>Saccharomycotina</taxon>
        <taxon>Pichiomycetes</taxon>
        <taxon>Debaryomycetaceae</taxon>
        <taxon>Candida/Lodderomyces clade</taxon>
        <taxon>Candida</taxon>
    </lineage>
</organism>
<evidence type="ECO:0008006" key="4">
    <source>
        <dbReference type="Google" id="ProtNLM"/>
    </source>
</evidence>
<dbReference type="PANTHER" id="PTHR28079">
    <property type="entry name" value="RNA POLYMERASE I-SPECIFIC TRANSCRIPTION INITIATION FACTOR RRN5"/>
    <property type="match status" value="1"/>
</dbReference>
<reference evidence="2" key="1">
    <citation type="submission" date="2022-12" db="EMBL/GenBank/DDBJ databases">
        <authorList>
            <person name="Brejova B."/>
        </authorList>
    </citation>
    <scope>NUCLEOTIDE SEQUENCE</scope>
</reference>
<feature type="compositionally biased region" description="Low complexity" evidence="1">
    <location>
        <begin position="712"/>
        <end position="735"/>
    </location>
</feature>
<feature type="compositionally biased region" description="Polar residues" evidence="1">
    <location>
        <begin position="435"/>
        <end position="448"/>
    </location>
</feature>
<feature type="compositionally biased region" description="Acidic residues" evidence="1">
    <location>
        <begin position="278"/>
        <end position="294"/>
    </location>
</feature>
<feature type="compositionally biased region" description="Low complexity" evidence="1">
    <location>
        <begin position="493"/>
        <end position="505"/>
    </location>
</feature>
<feature type="compositionally biased region" description="Acidic residues" evidence="1">
    <location>
        <begin position="694"/>
        <end position="706"/>
    </location>
</feature>
<dbReference type="GO" id="GO:0000500">
    <property type="term" value="C:RNA polymerase I upstream activating factor complex"/>
    <property type="evidence" value="ECO:0007669"/>
    <property type="project" value="InterPro"/>
</dbReference>
<proteinExistence type="predicted"/>
<feature type="compositionally biased region" description="Polar residues" evidence="1">
    <location>
        <begin position="295"/>
        <end position="317"/>
    </location>
</feature>
<evidence type="ECO:0000313" key="2">
    <source>
        <dbReference type="EMBL" id="CAI5760331.1"/>
    </source>
</evidence>
<name>A0A9W4U1A7_9ASCO</name>
<dbReference type="GO" id="GO:0001181">
    <property type="term" value="F:RNA polymerase I general transcription initiation factor activity"/>
    <property type="evidence" value="ECO:0007669"/>
    <property type="project" value="TreeGrafter"/>
</dbReference>
<feature type="compositionally biased region" description="Low complexity" evidence="1">
    <location>
        <begin position="117"/>
        <end position="192"/>
    </location>
</feature>
<feature type="compositionally biased region" description="Polar residues" evidence="1">
    <location>
        <begin position="248"/>
        <end position="261"/>
    </location>
</feature>
<feature type="compositionally biased region" description="Low complexity" evidence="1">
    <location>
        <begin position="266"/>
        <end position="277"/>
    </location>
</feature>
<comment type="caution">
    <text evidence="2">The sequence shown here is derived from an EMBL/GenBank/DDBJ whole genome shotgun (WGS) entry which is preliminary data.</text>
</comment>
<feature type="compositionally biased region" description="Polar residues" evidence="1">
    <location>
        <begin position="357"/>
        <end position="367"/>
    </location>
</feature>
<accession>A0A9W4U1A7</accession>
<gene>
    <name evidence="2" type="ORF">CANVERA_P4841</name>
</gene>
<feature type="compositionally biased region" description="Low complexity" evidence="1">
    <location>
        <begin position="47"/>
        <end position="87"/>
    </location>
</feature>
<dbReference type="Proteomes" id="UP001152885">
    <property type="component" value="Unassembled WGS sequence"/>
</dbReference>